<dbReference type="SMART" id="SM00665">
    <property type="entry name" value="B561"/>
    <property type="match status" value="1"/>
</dbReference>
<evidence type="ECO:0000256" key="6">
    <source>
        <dbReference type="ARBA" id="ARBA00022723"/>
    </source>
</evidence>
<comment type="cofactor">
    <cofactor evidence="1">
        <name>heme b</name>
        <dbReference type="ChEBI" id="CHEBI:60344"/>
    </cofactor>
</comment>
<evidence type="ECO:0000256" key="12">
    <source>
        <dbReference type="SAM" id="Phobius"/>
    </source>
</evidence>
<evidence type="ECO:0000256" key="3">
    <source>
        <dbReference type="ARBA" id="ARBA00022448"/>
    </source>
</evidence>
<evidence type="ECO:0000256" key="9">
    <source>
        <dbReference type="ARBA" id="ARBA00023004"/>
    </source>
</evidence>
<dbReference type="InterPro" id="IPR006593">
    <property type="entry name" value="Cyt_b561/ferric_Rdtase_TM"/>
</dbReference>
<evidence type="ECO:0000259" key="13">
    <source>
        <dbReference type="PROSITE" id="PS50939"/>
    </source>
</evidence>
<evidence type="ECO:0000256" key="7">
    <source>
        <dbReference type="ARBA" id="ARBA00022982"/>
    </source>
</evidence>
<evidence type="ECO:0000256" key="4">
    <source>
        <dbReference type="ARBA" id="ARBA00022617"/>
    </source>
</evidence>
<dbReference type="WBParaSite" id="ECPE_0000491901-mRNA-1">
    <property type="protein sequence ID" value="ECPE_0000491901-mRNA-1"/>
    <property type="gene ID" value="ECPE_0000491901"/>
</dbReference>
<keyword evidence="5 12" id="KW-0812">Transmembrane</keyword>
<reference evidence="14 15" key="2">
    <citation type="submission" date="2018-11" db="EMBL/GenBank/DDBJ databases">
        <authorList>
            <consortium name="Pathogen Informatics"/>
        </authorList>
    </citation>
    <scope>NUCLEOTIDE SEQUENCE [LARGE SCALE GENOMIC DNA]</scope>
    <source>
        <strain evidence="14 15">Egypt</strain>
    </source>
</reference>
<organism evidence="16">
    <name type="scientific">Echinostoma caproni</name>
    <dbReference type="NCBI Taxonomy" id="27848"/>
    <lineage>
        <taxon>Eukaryota</taxon>
        <taxon>Metazoa</taxon>
        <taxon>Spiralia</taxon>
        <taxon>Lophotrochozoa</taxon>
        <taxon>Platyhelminthes</taxon>
        <taxon>Trematoda</taxon>
        <taxon>Digenea</taxon>
        <taxon>Plagiorchiida</taxon>
        <taxon>Echinostomata</taxon>
        <taxon>Echinostomatoidea</taxon>
        <taxon>Echinostomatidae</taxon>
        <taxon>Echinostoma</taxon>
    </lineage>
</organism>
<dbReference type="PANTHER" id="PTHR15422:SF45">
    <property type="entry name" value="CYTOCHROME B561 DOMAIN-CONTAINING PROTEIN"/>
    <property type="match status" value="1"/>
</dbReference>
<proteinExistence type="predicted"/>
<reference evidence="16" key="1">
    <citation type="submission" date="2016-06" db="UniProtKB">
        <authorList>
            <consortium name="WormBaseParasite"/>
        </authorList>
    </citation>
    <scope>IDENTIFICATION</scope>
</reference>
<protein>
    <recommendedName>
        <fullName evidence="11">ascorbate ferrireductase (transmembrane)</fullName>
        <ecNumber evidence="11">7.2.1.3</ecNumber>
    </recommendedName>
</protein>
<keyword evidence="6" id="KW-0479">Metal-binding</keyword>
<evidence type="ECO:0000313" key="14">
    <source>
        <dbReference type="EMBL" id="VDP73990.1"/>
    </source>
</evidence>
<evidence type="ECO:0000256" key="8">
    <source>
        <dbReference type="ARBA" id="ARBA00022989"/>
    </source>
</evidence>
<feature type="transmembrane region" description="Helical" evidence="12">
    <location>
        <begin position="149"/>
        <end position="172"/>
    </location>
</feature>
<feature type="transmembrane region" description="Helical" evidence="12">
    <location>
        <begin position="32"/>
        <end position="51"/>
    </location>
</feature>
<dbReference type="EC" id="7.2.1.3" evidence="11"/>
<feature type="transmembrane region" description="Helical" evidence="12">
    <location>
        <begin position="5"/>
        <end position="26"/>
    </location>
</feature>
<evidence type="ECO:0000313" key="15">
    <source>
        <dbReference type="Proteomes" id="UP000272942"/>
    </source>
</evidence>
<keyword evidence="3" id="KW-0813">Transport</keyword>
<dbReference type="GO" id="GO:0016020">
    <property type="term" value="C:membrane"/>
    <property type="evidence" value="ECO:0007669"/>
    <property type="project" value="UniProtKB-SubCell"/>
</dbReference>
<feature type="transmembrane region" description="Helical" evidence="12">
    <location>
        <begin position="105"/>
        <end position="128"/>
    </location>
</feature>
<evidence type="ECO:0000256" key="11">
    <source>
        <dbReference type="ARBA" id="ARBA00024225"/>
    </source>
</evidence>
<keyword evidence="15" id="KW-1185">Reference proteome</keyword>
<feature type="transmembrane region" description="Helical" evidence="12">
    <location>
        <begin position="72"/>
        <end position="93"/>
    </location>
</feature>
<dbReference type="Proteomes" id="UP000272942">
    <property type="component" value="Unassembled WGS sequence"/>
</dbReference>
<dbReference type="GO" id="GO:0140571">
    <property type="term" value="F:transmembrane ascorbate ferrireductase activity"/>
    <property type="evidence" value="ECO:0007669"/>
    <property type="project" value="UniProtKB-EC"/>
</dbReference>
<keyword evidence="10 12" id="KW-0472">Membrane</keyword>
<keyword evidence="4" id="KW-0349">Heme</keyword>
<dbReference type="InterPro" id="IPR045150">
    <property type="entry name" value="CYB561D1/2"/>
</dbReference>
<feature type="transmembrane region" description="Helical" evidence="12">
    <location>
        <begin position="184"/>
        <end position="205"/>
    </location>
</feature>
<name>A0A183AD72_9TREM</name>
<dbReference type="GO" id="GO:0046872">
    <property type="term" value="F:metal ion binding"/>
    <property type="evidence" value="ECO:0007669"/>
    <property type="project" value="UniProtKB-KW"/>
</dbReference>
<evidence type="ECO:0000256" key="1">
    <source>
        <dbReference type="ARBA" id="ARBA00001970"/>
    </source>
</evidence>
<dbReference type="GO" id="GO:0140575">
    <property type="term" value="F:transmembrane monodehydroascorbate reductase activity"/>
    <property type="evidence" value="ECO:0007669"/>
    <property type="project" value="InterPro"/>
</dbReference>
<keyword evidence="7" id="KW-0249">Electron transport</keyword>
<keyword evidence="8 12" id="KW-1133">Transmembrane helix</keyword>
<gene>
    <name evidence="14" type="ORF">ECPE_LOCUS4907</name>
</gene>
<dbReference type="Pfam" id="PF03188">
    <property type="entry name" value="Cytochrom_B561"/>
    <property type="match status" value="1"/>
</dbReference>
<dbReference type="EMBL" id="UZAN01041747">
    <property type="protein sequence ID" value="VDP73990.1"/>
    <property type="molecule type" value="Genomic_DNA"/>
</dbReference>
<dbReference type="Gene3D" id="1.20.120.1770">
    <property type="match status" value="1"/>
</dbReference>
<dbReference type="PANTHER" id="PTHR15422">
    <property type="entry name" value="OS05G0565100 PROTEIN"/>
    <property type="match status" value="1"/>
</dbReference>
<comment type="subcellular location">
    <subcellularLocation>
        <location evidence="2">Membrane</location>
        <topology evidence="2">Multi-pass membrane protein</topology>
    </subcellularLocation>
</comment>
<sequence>MPPVFLSWFLDLAPSILVLTVCTFVLPPRTLFDWHPLLVAIGGTLIMPWAIRALDRDMSWIAQKPRASKIQWHWVLQLFGATLICVGAAAVFVNKNLYGKPHYATWHGLLGLITVVFVLAVALAGFALHWKVWPIGHLVSHGTARVSHMYFGLGLISLIGVTTGFGLSSHWLTRQLSDWVGEGVASGLIIPLTGIAMFPAVRTLLQVCRYRFRQVATKPK</sequence>
<evidence type="ECO:0000313" key="16">
    <source>
        <dbReference type="WBParaSite" id="ECPE_0000491901-mRNA-1"/>
    </source>
</evidence>
<feature type="domain" description="Cytochrome b561" evidence="13">
    <location>
        <begin position="1"/>
        <end position="209"/>
    </location>
</feature>
<evidence type="ECO:0000256" key="10">
    <source>
        <dbReference type="ARBA" id="ARBA00023136"/>
    </source>
</evidence>
<dbReference type="PROSITE" id="PS50939">
    <property type="entry name" value="CYTOCHROME_B561"/>
    <property type="match status" value="1"/>
</dbReference>
<evidence type="ECO:0000256" key="2">
    <source>
        <dbReference type="ARBA" id="ARBA00004141"/>
    </source>
</evidence>
<dbReference type="AlphaFoldDB" id="A0A183AD72"/>
<accession>A0A183AD72</accession>
<dbReference type="OrthoDB" id="432881at2759"/>
<keyword evidence="9" id="KW-0408">Iron</keyword>
<evidence type="ECO:0000256" key="5">
    <source>
        <dbReference type="ARBA" id="ARBA00022692"/>
    </source>
</evidence>